<comment type="caution">
    <text evidence="3">The sequence shown here is derived from an EMBL/GenBank/DDBJ whole genome shotgun (WGS) entry which is preliminary data.</text>
</comment>
<dbReference type="EMBL" id="VCAZ01000014">
    <property type="protein sequence ID" value="TSK49680.1"/>
    <property type="molecule type" value="Genomic_DNA"/>
</dbReference>
<gene>
    <name evidence="3" type="ORF">Baya_4882</name>
</gene>
<feature type="compositionally biased region" description="Low complexity" evidence="1">
    <location>
        <begin position="695"/>
        <end position="709"/>
    </location>
</feature>
<dbReference type="SMART" id="SM00498">
    <property type="entry name" value="FH2"/>
    <property type="match status" value="1"/>
</dbReference>
<reference evidence="3 4" key="1">
    <citation type="journal article" date="2019" name="Genome Biol. Evol.">
        <title>Whole-Genome Sequencing of the Giant Devil Catfish, Bagarius yarrelli.</title>
        <authorList>
            <person name="Jiang W."/>
            <person name="Lv Y."/>
            <person name="Cheng L."/>
            <person name="Yang K."/>
            <person name="Chao B."/>
            <person name="Wang X."/>
            <person name="Li Y."/>
            <person name="Pan X."/>
            <person name="You X."/>
            <person name="Zhang Y."/>
            <person name="Yang J."/>
            <person name="Li J."/>
            <person name="Zhang X."/>
            <person name="Liu S."/>
            <person name="Sun C."/>
            <person name="Yang J."/>
            <person name="Shi Q."/>
        </authorList>
    </citation>
    <scope>NUCLEOTIDE SEQUENCE [LARGE SCALE GENOMIC DNA]</scope>
    <source>
        <strain evidence="3">JWS20170419001</strain>
        <tissue evidence="3">Muscle</tissue>
    </source>
</reference>
<dbReference type="PROSITE" id="PS51444">
    <property type="entry name" value="FH2"/>
    <property type="match status" value="1"/>
</dbReference>
<sequence>MAEPPPPPAPPPPPLPPPPPPAPPVGGRGISRGSRSGSKMRNFNWEAIPQDTVLGKHNIWTAEKKKEYDLDTQHMEELFSRKDQTDGQIQASKRKSIRGMPNNIQGPEMVSILGSKKNMNISIFLKQFKRSVKELVEDIHSGESEIFGTGKLQELLKLLPESGEVKKLLAFRGDHSALSEADQFMVQLVQLPGYEERLKCLVLKEEFPPFLDEVNHSITTMTAAGKELLDCADLHSVIRLVLKTGNYMNAGGYAGSAVGFRMTSLLKLADTKANKPGMNLMHYVVMQAQKSDAALLMFPEQLTHIGEAARIHKQDIESEFQRKVSEVQEAKKSTDKQTDLAEQMQEFFQHADSRITEMQSSLQTLNKVTESVAEYFCEDPSEFKLDECCSIFYSFCERFTRALQENIEREMAEVKRKQKERLQSTAKRRSTATCSSRDKDMDGIALESVLQQFLNAPESHRRSRTPSPSSAKLQTENLPQINQPNKDLKRQSWFINTSLGKENADDKKTEKNNQLWRNSGDRACLVNKEDESPTEKEVQKMREVSQKVLRYQSSRASISSGEYISPMTSPQRRTFQEDTEKMLSVTNGEDATKPLKSPLVPKSPSGIVRRHTISLPSQDLSRAESEEDKFVPGEPENESPGNKILSFGNIGRIKSLDFFLPSPNDGVGNKMPVSNPTGKSENSDKLEVLQKNEESLSSSQQNSSVNEQNNHTKRTSRLITFFKRLGEIGKTTSRDSDSSSVDP</sequence>
<feature type="compositionally biased region" description="Pro residues" evidence="1">
    <location>
        <begin position="1"/>
        <end position="24"/>
    </location>
</feature>
<feature type="region of interest" description="Disordered" evidence="1">
    <location>
        <begin position="724"/>
        <end position="743"/>
    </location>
</feature>
<accession>A0A556TRU5</accession>
<proteinExistence type="predicted"/>
<evidence type="ECO:0000313" key="4">
    <source>
        <dbReference type="Proteomes" id="UP000319801"/>
    </source>
</evidence>
<dbReference type="AlphaFoldDB" id="A0A556TRU5"/>
<feature type="region of interest" description="Disordered" evidence="1">
    <location>
        <begin position="1"/>
        <end position="43"/>
    </location>
</feature>
<dbReference type="OrthoDB" id="26518at2759"/>
<feature type="compositionally biased region" description="Basic and acidic residues" evidence="1">
    <location>
        <begin position="681"/>
        <end position="694"/>
    </location>
</feature>
<dbReference type="SUPFAM" id="SSF101447">
    <property type="entry name" value="Formin homology 2 domain (FH2 domain)"/>
    <property type="match status" value="1"/>
</dbReference>
<protein>
    <submittedName>
        <fullName evidence="3">FH2 domain-containing protein 1</fullName>
    </submittedName>
</protein>
<organism evidence="3 4">
    <name type="scientific">Bagarius yarrelli</name>
    <name type="common">Goonch</name>
    <name type="synonym">Bagrus yarrelli</name>
    <dbReference type="NCBI Taxonomy" id="175774"/>
    <lineage>
        <taxon>Eukaryota</taxon>
        <taxon>Metazoa</taxon>
        <taxon>Chordata</taxon>
        <taxon>Craniata</taxon>
        <taxon>Vertebrata</taxon>
        <taxon>Euteleostomi</taxon>
        <taxon>Actinopterygii</taxon>
        <taxon>Neopterygii</taxon>
        <taxon>Teleostei</taxon>
        <taxon>Ostariophysi</taxon>
        <taxon>Siluriformes</taxon>
        <taxon>Sisoridae</taxon>
        <taxon>Sisorinae</taxon>
        <taxon>Bagarius</taxon>
    </lineage>
</organism>
<keyword evidence="4" id="KW-1185">Reference proteome</keyword>
<dbReference type="Proteomes" id="UP000319801">
    <property type="component" value="Unassembled WGS sequence"/>
</dbReference>
<dbReference type="Gene3D" id="1.20.58.2220">
    <property type="entry name" value="Formin, FH2 domain"/>
    <property type="match status" value="1"/>
</dbReference>
<feature type="region of interest" description="Disordered" evidence="1">
    <location>
        <begin position="415"/>
        <end position="438"/>
    </location>
</feature>
<feature type="compositionally biased region" description="Polar residues" evidence="1">
    <location>
        <begin position="471"/>
        <end position="485"/>
    </location>
</feature>
<feature type="region of interest" description="Disordered" evidence="1">
    <location>
        <begin position="613"/>
        <end position="645"/>
    </location>
</feature>
<feature type="compositionally biased region" description="Basic and acidic residues" evidence="1">
    <location>
        <begin position="621"/>
        <end position="631"/>
    </location>
</feature>
<evidence type="ECO:0000259" key="2">
    <source>
        <dbReference type="PROSITE" id="PS51444"/>
    </source>
</evidence>
<evidence type="ECO:0000256" key="1">
    <source>
        <dbReference type="SAM" id="MobiDB-lite"/>
    </source>
</evidence>
<evidence type="ECO:0000313" key="3">
    <source>
        <dbReference type="EMBL" id="TSK49680.1"/>
    </source>
</evidence>
<dbReference type="PANTHER" id="PTHR46345">
    <property type="entry name" value="INVERTED FORMIN-2"/>
    <property type="match status" value="1"/>
</dbReference>
<dbReference type="InterPro" id="IPR042201">
    <property type="entry name" value="FH2_Formin_sf"/>
</dbReference>
<feature type="domain" description="FH2" evidence="2">
    <location>
        <begin position="30"/>
        <end position="425"/>
    </location>
</feature>
<feature type="region of interest" description="Disordered" evidence="1">
    <location>
        <begin position="455"/>
        <end position="491"/>
    </location>
</feature>
<dbReference type="PANTHER" id="PTHR46345:SF7">
    <property type="entry name" value="FH2 DOMAIN CONTAINING 3-RELATED"/>
    <property type="match status" value="1"/>
</dbReference>
<dbReference type="Pfam" id="PF02181">
    <property type="entry name" value="FH2"/>
    <property type="match status" value="1"/>
</dbReference>
<dbReference type="InterPro" id="IPR015425">
    <property type="entry name" value="FH2_Formin"/>
</dbReference>
<name>A0A556TRU5_BAGYA</name>
<feature type="compositionally biased region" description="Basic and acidic residues" evidence="1">
    <location>
        <begin position="724"/>
        <end position="737"/>
    </location>
</feature>
<feature type="region of interest" description="Disordered" evidence="1">
    <location>
        <begin position="663"/>
        <end position="718"/>
    </location>
</feature>